<proteinExistence type="predicted"/>
<evidence type="ECO:0000313" key="2">
    <source>
        <dbReference type="Proteomes" id="UP001611075"/>
    </source>
</evidence>
<reference evidence="1 2" key="1">
    <citation type="submission" date="2024-10" db="EMBL/GenBank/DDBJ databases">
        <title>The Natural Products Discovery Center: Release of the First 8490 Sequenced Strains for Exploring Actinobacteria Biosynthetic Diversity.</title>
        <authorList>
            <person name="Kalkreuter E."/>
            <person name="Kautsar S.A."/>
            <person name="Yang D."/>
            <person name="Bader C.D."/>
            <person name="Teijaro C.N."/>
            <person name="Fluegel L."/>
            <person name="Davis C.M."/>
            <person name="Simpson J.R."/>
            <person name="Lauterbach L."/>
            <person name="Steele A.D."/>
            <person name="Gui C."/>
            <person name="Meng S."/>
            <person name="Li G."/>
            <person name="Viehrig K."/>
            <person name="Ye F."/>
            <person name="Su P."/>
            <person name="Kiefer A.F."/>
            <person name="Nichols A."/>
            <person name="Cepeda A.J."/>
            <person name="Yan W."/>
            <person name="Fan B."/>
            <person name="Jiang Y."/>
            <person name="Adhikari A."/>
            <person name="Zheng C.-J."/>
            <person name="Schuster L."/>
            <person name="Cowan T.M."/>
            <person name="Smanski M.J."/>
            <person name="Chevrette M.G."/>
            <person name="De Carvalho L.P.S."/>
            <person name="Shen B."/>
        </authorList>
    </citation>
    <scope>NUCLEOTIDE SEQUENCE [LARGE SCALE GENOMIC DNA]</scope>
    <source>
        <strain evidence="1 2">NPDC021253</strain>
    </source>
</reference>
<gene>
    <name evidence="1" type="ORF">ACH4OY_30530</name>
</gene>
<name>A0ABW7SXH0_9ACTN</name>
<accession>A0ABW7SXH0</accession>
<dbReference type="Proteomes" id="UP001611075">
    <property type="component" value="Unassembled WGS sequence"/>
</dbReference>
<evidence type="ECO:0000313" key="1">
    <source>
        <dbReference type="EMBL" id="MFI0796987.1"/>
    </source>
</evidence>
<protein>
    <recommendedName>
        <fullName evidence="3">DUF4232 domain-containing protein</fullName>
    </recommendedName>
</protein>
<organism evidence="1 2">
    <name type="scientific">Micromonospora rubida</name>
    <dbReference type="NCBI Taxonomy" id="2697657"/>
    <lineage>
        <taxon>Bacteria</taxon>
        <taxon>Bacillati</taxon>
        <taxon>Actinomycetota</taxon>
        <taxon>Actinomycetes</taxon>
        <taxon>Micromonosporales</taxon>
        <taxon>Micromonosporaceae</taxon>
        <taxon>Micromonospora</taxon>
    </lineage>
</organism>
<sequence>MLGVVIGGAAGAELWASRDERARAGTVALVAMPGSFGSASGSDDGRTVLPNAQLVLVNAGPAPITVRVEGAQRPGALVRDTGQSRLMRPGGTAWIDVQVTFDCATAFAPEPLPVSFSVETADHRVRRTSYPIALRGSPWQQVCERPPVRQ</sequence>
<keyword evidence="2" id="KW-1185">Reference proteome</keyword>
<dbReference type="EMBL" id="JBIRPU010000039">
    <property type="protein sequence ID" value="MFI0796987.1"/>
    <property type="molecule type" value="Genomic_DNA"/>
</dbReference>
<comment type="caution">
    <text evidence="1">The sequence shown here is derived from an EMBL/GenBank/DDBJ whole genome shotgun (WGS) entry which is preliminary data.</text>
</comment>
<evidence type="ECO:0008006" key="3">
    <source>
        <dbReference type="Google" id="ProtNLM"/>
    </source>
</evidence>
<dbReference type="RefSeq" id="WP_396685592.1">
    <property type="nucleotide sequence ID" value="NZ_JBIRPU010000039.1"/>
</dbReference>